<gene>
    <name evidence="3" type="ORF">E7V67_009765</name>
</gene>
<organism evidence="3 4">
    <name type="scientific">[Empedobacter] haloabium</name>
    <dbReference type="NCBI Taxonomy" id="592317"/>
    <lineage>
        <taxon>Bacteria</taxon>
        <taxon>Pseudomonadati</taxon>
        <taxon>Pseudomonadota</taxon>
        <taxon>Betaproteobacteria</taxon>
        <taxon>Burkholderiales</taxon>
        <taxon>Oxalobacteraceae</taxon>
        <taxon>Telluria group</taxon>
        <taxon>Telluria group incertae sedis</taxon>
    </lineage>
</organism>
<sequence length="117" mass="11829">MNRFRMLLLAAAGAPLFAFAQSAPAMADAADARVAVAPPVYRSAFAGVRPADVPSASPDKLWLQANRIVAGDSTAAADQGPPSPAPAAAKKGTDNAGHAGHAGHQGHQGHQMPMKGQ</sequence>
<dbReference type="Proteomes" id="UP000321323">
    <property type="component" value="Chromosome"/>
</dbReference>
<evidence type="ECO:0000313" key="4">
    <source>
        <dbReference type="Proteomes" id="UP000321323"/>
    </source>
</evidence>
<accession>A0ABZ1US58</accession>
<dbReference type="EMBL" id="CP136508">
    <property type="protein sequence ID" value="WUR15364.1"/>
    <property type="molecule type" value="Genomic_DNA"/>
</dbReference>
<evidence type="ECO:0008006" key="5">
    <source>
        <dbReference type="Google" id="ProtNLM"/>
    </source>
</evidence>
<keyword evidence="4" id="KW-1185">Reference proteome</keyword>
<feature type="chain" id="PRO_5045112977" description="DUF4148 domain-containing protein" evidence="2">
    <location>
        <begin position="21"/>
        <end position="117"/>
    </location>
</feature>
<evidence type="ECO:0000313" key="3">
    <source>
        <dbReference type="EMBL" id="WUR15364.1"/>
    </source>
</evidence>
<reference evidence="3 4" key="1">
    <citation type="journal article" date="2019" name="Int. J. Syst. Evol. Microbiol.">
        <title>The Draft Whole-Genome Sequence of the Antibiotic Producer Empedobacter haloabium ATCC 31962 Provides Indications for Its Taxonomic Reclassification.</title>
        <authorList>
            <person name="Miess H."/>
            <person name="Arlt P."/>
            <person name="Apel A.K."/>
            <person name="Weber T."/>
            <person name="Nieselt K."/>
            <person name="Hanssen F."/>
            <person name="Czemmel S."/>
            <person name="Nahnsen S."/>
            <person name="Gross H."/>
        </authorList>
    </citation>
    <scope>NUCLEOTIDE SEQUENCE [LARGE SCALE GENOMIC DNA]</scope>
    <source>
        <strain evidence="3 4">ATCC 31962</strain>
    </source>
</reference>
<proteinExistence type="predicted"/>
<protein>
    <recommendedName>
        <fullName evidence="5">DUF4148 domain-containing protein</fullName>
    </recommendedName>
</protein>
<feature type="signal peptide" evidence="2">
    <location>
        <begin position="1"/>
        <end position="20"/>
    </location>
</feature>
<feature type="region of interest" description="Disordered" evidence="1">
    <location>
        <begin position="72"/>
        <end position="117"/>
    </location>
</feature>
<name>A0ABZ1US58_9BURK</name>
<evidence type="ECO:0000256" key="1">
    <source>
        <dbReference type="SAM" id="MobiDB-lite"/>
    </source>
</evidence>
<evidence type="ECO:0000256" key="2">
    <source>
        <dbReference type="SAM" id="SignalP"/>
    </source>
</evidence>
<keyword evidence="2" id="KW-0732">Signal</keyword>